<dbReference type="EMBL" id="LFYT02000001">
    <property type="protein sequence ID" value="PVE44622.1"/>
    <property type="molecule type" value="Genomic_DNA"/>
</dbReference>
<dbReference type="InterPro" id="IPR004408">
    <property type="entry name" value="Biotin_CoA_COase_ligase"/>
</dbReference>
<dbReference type="AlphaFoldDB" id="A0A2T7UIX5"/>
<dbReference type="RefSeq" id="WP_053173195.1">
    <property type="nucleotide sequence ID" value="NZ_LFYT02000001.1"/>
</dbReference>
<dbReference type="Gene3D" id="2.30.30.100">
    <property type="match status" value="1"/>
</dbReference>
<protein>
    <submittedName>
        <fullName evidence="3">Biotin--[acetyl-CoA-carboxylase] ligase</fullName>
    </submittedName>
</protein>
<dbReference type="GO" id="GO:0005737">
    <property type="term" value="C:cytoplasm"/>
    <property type="evidence" value="ECO:0007669"/>
    <property type="project" value="TreeGrafter"/>
</dbReference>
<dbReference type="InterPro" id="IPR045864">
    <property type="entry name" value="aa-tRNA-synth_II/BPL/LPL"/>
</dbReference>
<comment type="caution">
    <text evidence="3">The sequence shown here is derived from an EMBL/GenBank/DDBJ whole genome shotgun (WGS) entry which is preliminary data.</text>
</comment>
<evidence type="ECO:0000313" key="4">
    <source>
        <dbReference type="Proteomes" id="UP000037507"/>
    </source>
</evidence>
<dbReference type="Pfam" id="PF03099">
    <property type="entry name" value="BPL_LplA_LipB"/>
    <property type="match status" value="1"/>
</dbReference>
<evidence type="ECO:0000256" key="1">
    <source>
        <dbReference type="ARBA" id="ARBA00022598"/>
    </source>
</evidence>
<dbReference type="GO" id="GO:0004077">
    <property type="term" value="F:biotin--[biotin carboxyl-carrier protein] ligase activity"/>
    <property type="evidence" value="ECO:0007669"/>
    <property type="project" value="InterPro"/>
</dbReference>
<sequence length="261" mass="28166">MTPPDLHTPWPAEAIWEQVFPLLPDFTVEILPEIDSTNSELMRRARAGQHEPTLLVAERQSAGRGRMGRVWQSQAGDSLTFSLSLPMSPQDWSGLSLAVGLSLAESLHAEVGLKWPNDLWFQSRKLGGILVEAASMGGRSQVVIGVGLNIRPRPAEGLSTAPAALTELLPQLTAPACLSQVVPPLIRAMLDFEHTGFAPLLSRFEVRDVLKGQRVHTSDGQQGLCLGLTPGGALRLQTDLGVQEIHSAEVSVRPLPKDTSS</sequence>
<accession>A0A2T7UIX5</accession>
<dbReference type="NCBIfam" id="TIGR00121">
    <property type="entry name" value="birA_ligase"/>
    <property type="match status" value="1"/>
</dbReference>
<dbReference type="InterPro" id="IPR004143">
    <property type="entry name" value="BPL_LPL_catalytic"/>
</dbReference>
<name>A0A2T7UIX5_9BURK</name>
<dbReference type="CDD" id="cd16442">
    <property type="entry name" value="BPL"/>
    <property type="match status" value="1"/>
</dbReference>
<feature type="domain" description="BPL/LPL catalytic" evidence="2">
    <location>
        <begin position="13"/>
        <end position="193"/>
    </location>
</feature>
<keyword evidence="4" id="KW-1185">Reference proteome</keyword>
<keyword evidence="1 3" id="KW-0436">Ligase</keyword>
<gene>
    <name evidence="3" type="ORF">H663_000975</name>
</gene>
<dbReference type="OrthoDB" id="9807064at2"/>
<dbReference type="PANTHER" id="PTHR12835:SF5">
    <property type="entry name" value="BIOTIN--PROTEIN LIGASE"/>
    <property type="match status" value="1"/>
</dbReference>
<dbReference type="Proteomes" id="UP000037507">
    <property type="component" value="Unassembled WGS sequence"/>
</dbReference>
<dbReference type="SUPFAM" id="SSF55681">
    <property type="entry name" value="Class II aaRS and biotin synthetases"/>
    <property type="match status" value="1"/>
</dbReference>
<dbReference type="STRING" id="1293045.H663_11705"/>
<evidence type="ECO:0000313" key="3">
    <source>
        <dbReference type="EMBL" id="PVE44622.1"/>
    </source>
</evidence>
<proteinExistence type="predicted"/>
<reference evidence="3" key="1">
    <citation type="submission" date="2017-04" db="EMBL/GenBank/DDBJ databases">
        <title>Unexpected and diverse lifestyles within the genus Limnohabitans.</title>
        <authorList>
            <person name="Kasalicky V."/>
            <person name="Mehrshad M."/>
            <person name="Andrei S.-A."/>
            <person name="Salcher M."/>
            <person name="Kratochvilova H."/>
            <person name="Simek K."/>
            <person name="Ghai R."/>
        </authorList>
    </citation>
    <scope>NUCLEOTIDE SEQUENCE [LARGE SCALE GENOMIC DNA]</scope>
    <source>
        <strain evidence="3">II-D5</strain>
    </source>
</reference>
<dbReference type="PANTHER" id="PTHR12835">
    <property type="entry name" value="BIOTIN PROTEIN LIGASE"/>
    <property type="match status" value="1"/>
</dbReference>
<dbReference type="PROSITE" id="PS51733">
    <property type="entry name" value="BPL_LPL_CATALYTIC"/>
    <property type="match status" value="1"/>
</dbReference>
<organism evidence="3 4">
    <name type="scientific">Limnohabitans planktonicus II-D5</name>
    <dbReference type="NCBI Taxonomy" id="1293045"/>
    <lineage>
        <taxon>Bacteria</taxon>
        <taxon>Pseudomonadati</taxon>
        <taxon>Pseudomonadota</taxon>
        <taxon>Betaproteobacteria</taxon>
        <taxon>Burkholderiales</taxon>
        <taxon>Comamonadaceae</taxon>
        <taxon>Limnohabitans</taxon>
    </lineage>
</organism>
<dbReference type="Gene3D" id="3.30.930.10">
    <property type="entry name" value="Bira Bifunctional Protein, Domain 2"/>
    <property type="match status" value="1"/>
</dbReference>
<evidence type="ECO:0000259" key="2">
    <source>
        <dbReference type="PROSITE" id="PS51733"/>
    </source>
</evidence>